<keyword evidence="1" id="KW-1133">Transmembrane helix</keyword>
<dbReference type="Pfam" id="PF20237">
    <property type="entry name" value="DUF6594"/>
    <property type="match status" value="1"/>
</dbReference>
<dbReference type="EMBL" id="MU865944">
    <property type="protein sequence ID" value="KAK4448172.1"/>
    <property type="molecule type" value="Genomic_DNA"/>
</dbReference>
<comment type="caution">
    <text evidence="3">The sequence shown here is derived from an EMBL/GenBank/DDBJ whole genome shotgun (WGS) entry which is preliminary data.</text>
</comment>
<protein>
    <recommendedName>
        <fullName evidence="2">DUF6594 domain-containing protein</fullName>
    </recommendedName>
</protein>
<dbReference type="InterPro" id="IPR046529">
    <property type="entry name" value="DUF6594"/>
</dbReference>
<evidence type="ECO:0000259" key="2">
    <source>
        <dbReference type="Pfam" id="PF20237"/>
    </source>
</evidence>
<keyword evidence="1" id="KW-0472">Membrane</keyword>
<reference evidence="3" key="1">
    <citation type="journal article" date="2023" name="Mol. Phylogenet. Evol.">
        <title>Genome-scale phylogeny and comparative genomics of the fungal order Sordariales.</title>
        <authorList>
            <person name="Hensen N."/>
            <person name="Bonometti L."/>
            <person name="Westerberg I."/>
            <person name="Brannstrom I.O."/>
            <person name="Guillou S."/>
            <person name="Cros-Aarteil S."/>
            <person name="Calhoun S."/>
            <person name="Haridas S."/>
            <person name="Kuo A."/>
            <person name="Mondo S."/>
            <person name="Pangilinan J."/>
            <person name="Riley R."/>
            <person name="LaButti K."/>
            <person name="Andreopoulos B."/>
            <person name="Lipzen A."/>
            <person name="Chen C."/>
            <person name="Yan M."/>
            <person name="Daum C."/>
            <person name="Ng V."/>
            <person name="Clum A."/>
            <person name="Steindorff A."/>
            <person name="Ohm R.A."/>
            <person name="Martin F."/>
            <person name="Silar P."/>
            <person name="Natvig D.O."/>
            <person name="Lalanne C."/>
            <person name="Gautier V."/>
            <person name="Ament-Velasquez S.L."/>
            <person name="Kruys A."/>
            <person name="Hutchinson M.I."/>
            <person name="Powell A.J."/>
            <person name="Barry K."/>
            <person name="Miller A.N."/>
            <person name="Grigoriev I.V."/>
            <person name="Debuchy R."/>
            <person name="Gladieux P."/>
            <person name="Hiltunen Thoren M."/>
            <person name="Johannesson H."/>
        </authorList>
    </citation>
    <scope>NUCLEOTIDE SEQUENCE</scope>
    <source>
        <strain evidence="3">PSN243</strain>
    </source>
</reference>
<sequence length="212" mass="24522">MHAGAAPGTEPTDEDIQRKPWKYIGYRGYAEFDEIAVLEEELDNVDARHSTRESADLNNGTLRDDISERTALLELVAKKLRRYNDFLLQHSSLKKLPPAPKRDVKSIKNWHFNHSNAAIAQKEQMYLDKLDLIGVVPQERTPLRRMIDSSLRLRTLPLWRLRKFEASQYDADHVSYYSDKRIHGFASAMIVVIGATMLITPIWFSKPWTRST</sequence>
<evidence type="ECO:0000313" key="4">
    <source>
        <dbReference type="Proteomes" id="UP001321760"/>
    </source>
</evidence>
<dbReference type="PANTHER" id="PTHR34502:SF4">
    <property type="entry name" value="DUF6594 DOMAIN-CONTAINING PROTEIN"/>
    <property type="match status" value="1"/>
</dbReference>
<feature type="transmembrane region" description="Helical" evidence="1">
    <location>
        <begin position="185"/>
        <end position="204"/>
    </location>
</feature>
<keyword evidence="4" id="KW-1185">Reference proteome</keyword>
<feature type="domain" description="DUF6594" evidence="2">
    <location>
        <begin position="33"/>
        <end position="203"/>
    </location>
</feature>
<name>A0AAV9GJB8_9PEZI</name>
<dbReference type="PANTHER" id="PTHR34502">
    <property type="entry name" value="DUF6594 DOMAIN-CONTAINING PROTEIN-RELATED"/>
    <property type="match status" value="1"/>
</dbReference>
<dbReference type="AlphaFoldDB" id="A0AAV9GJB8"/>
<organism evidence="3 4">
    <name type="scientific">Podospora aff. communis PSN243</name>
    <dbReference type="NCBI Taxonomy" id="3040156"/>
    <lineage>
        <taxon>Eukaryota</taxon>
        <taxon>Fungi</taxon>
        <taxon>Dikarya</taxon>
        <taxon>Ascomycota</taxon>
        <taxon>Pezizomycotina</taxon>
        <taxon>Sordariomycetes</taxon>
        <taxon>Sordariomycetidae</taxon>
        <taxon>Sordariales</taxon>
        <taxon>Podosporaceae</taxon>
        <taxon>Podospora</taxon>
    </lineage>
</organism>
<accession>A0AAV9GJB8</accession>
<evidence type="ECO:0000313" key="3">
    <source>
        <dbReference type="EMBL" id="KAK4448172.1"/>
    </source>
</evidence>
<proteinExistence type="predicted"/>
<keyword evidence="1" id="KW-0812">Transmembrane</keyword>
<reference evidence="3" key="2">
    <citation type="submission" date="2023-05" db="EMBL/GenBank/DDBJ databases">
        <authorList>
            <consortium name="Lawrence Berkeley National Laboratory"/>
            <person name="Steindorff A."/>
            <person name="Hensen N."/>
            <person name="Bonometti L."/>
            <person name="Westerberg I."/>
            <person name="Brannstrom I.O."/>
            <person name="Guillou S."/>
            <person name="Cros-Aarteil S."/>
            <person name="Calhoun S."/>
            <person name="Haridas S."/>
            <person name="Kuo A."/>
            <person name="Mondo S."/>
            <person name="Pangilinan J."/>
            <person name="Riley R."/>
            <person name="Labutti K."/>
            <person name="Andreopoulos B."/>
            <person name="Lipzen A."/>
            <person name="Chen C."/>
            <person name="Yanf M."/>
            <person name="Daum C."/>
            <person name="Ng V."/>
            <person name="Clum A."/>
            <person name="Ohm R."/>
            <person name="Martin F."/>
            <person name="Silar P."/>
            <person name="Natvig D."/>
            <person name="Lalanne C."/>
            <person name="Gautier V."/>
            <person name="Ament-Velasquez S.L."/>
            <person name="Kruys A."/>
            <person name="Hutchinson M.I."/>
            <person name="Powell A.J."/>
            <person name="Barry K."/>
            <person name="Miller A.N."/>
            <person name="Grigoriev I.V."/>
            <person name="Debuchy R."/>
            <person name="Gladieux P."/>
            <person name="Thoren M.H."/>
            <person name="Johannesson H."/>
        </authorList>
    </citation>
    <scope>NUCLEOTIDE SEQUENCE</scope>
    <source>
        <strain evidence="3">PSN243</strain>
    </source>
</reference>
<gene>
    <name evidence="3" type="ORF">QBC34DRAFT_466019</name>
</gene>
<evidence type="ECO:0000256" key="1">
    <source>
        <dbReference type="SAM" id="Phobius"/>
    </source>
</evidence>
<dbReference type="Proteomes" id="UP001321760">
    <property type="component" value="Unassembled WGS sequence"/>
</dbReference>